<dbReference type="InterPro" id="IPR023214">
    <property type="entry name" value="HAD_sf"/>
</dbReference>
<dbReference type="GO" id="GO:0006281">
    <property type="term" value="P:DNA repair"/>
    <property type="evidence" value="ECO:0007669"/>
    <property type="project" value="TreeGrafter"/>
</dbReference>
<dbReference type="PANTHER" id="PTHR43434">
    <property type="entry name" value="PHOSPHOGLYCOLATE PHOSPHATASE"/>
    <property type="match status" value="1"/>
</dbReference>
<evidence type="ECO:0000313" key="1">
    <source>
        <dbReference type="EMBL" id="KUG20535.1"/>
    </source>
</evidence>
<name>A0A0W8FI44_9ZZZZ</name>
<reference evidence="1" key="1">
    <citation type="journal article" date="2015" name="Proc. Natl. Acad. Sci. U.S.A.">
        <title>Networks of energetic and metabolic interactions define dynamics in microbial communities.</title>
        <authorList>
            <person name="Embree M."/>
            <person name="Liu J.K."/>
            <person name="Al-Bassam M.M."/>
            <person name="Zengler K."/>
        </authorList>
    </citation>
    <scope>NUCLEOTIDE SEQUENCE</scope>
</reference>
<gene>
    <name evidence="1" type="ORF">ASZ90_009722</name>
</gene>
<dbReference type="InterPro" id="IPR036412">
    <property type="entry name" value="HAD-like_sf"/>
</dbReference>
<dbReference type="Gene3D" id="1.10.150.240">
    <property type="entry name" value="Putative phosphatase, domain 2"/>
    <property type="match status" value="1"/>
</dbReference>
<dbReference type="InterPro" id="IPR050155">
    <property type="entry name" value="HAD-like_hydrolase_sf"/>
</dbReference>
<dbReference type="AlphaFoldDB" id="A0A0W8FI44"/>
<protein>
    <submittedName>
        <fullName evidence="1">Putative haloacid dehalogenase-like hydrolase</fullName>
    </submittedName>
</protein>
<organism evidence="1">
    <name type="scientific">hydrocarbon metagenome</name>
    <dbReference type="NCBI Taxonomy" id="938273"/>
    <lineage>
        <taxon>unclassified sequences</taxon>
        <taxon>metagenomes</taxon>
        <taxon>ecological metagenomes</taxon>
    </lineage>
</organism>
<dbReference type="Gene3D" id="3.40.50.1000">
    <property type="entry name" value="HAD superfamily/HAD-like"/>
    <property type="match status" value="1"/>
</dbReference>
<dbReference type="SFLD" id="SFLDG01129">
    <property type="entry name" value="C1.5:_HAD__Beta-PGM__Phosphata"/>
    <property type="match status" value="1"/>
</dbReference>
<dbReference type="GO" id="GO:0008967">
    <property type="term" value="F:phosphoglycolate phosphatase activity"/>
    <property type="evidence" value="ECO:0007669"/>
    <property type="project" value="TreeGrafter"/>
</dbReference>
<comment type="caution">
    <text evidence="1">The sequence shown here is derived from an EMBL/GenBank/DDBJ whole genome shotgun (WGS) entry which is preliminary data.</text>
</comment>
<dbReference type="SFLD" id="SFLDS00003">
    <property type="entry name" value="Haloacid_Dehalogenase"/>
    <property type="match status" value="1"/>
</dbReference>
<accession>A0A0W8FI44</accession>
<proteinExistence type="predicted"/>
<dbReference type="InterPro" id="IPR023198">
    <property type="entry name" value="PGP-like_dom2"/>
</dbReference>
<dbReference type="EMBL" id="LNQE01001180">
    <property type="protein sequence ID" value="KUG20535.1"/>
    <property type="molecule type" value="Genomic_DNA"/>
</dbReference>
<dbReference type="Pfam" id="PF13419">
    <property type="entry name" value="HAD_2"/>
    <property type="match status" value="1"/>
</dbReference>
<dbReference type="CDD" id="cd01427">
    <property type="entry name" value="HAD_like"/>
    <property type="match status" value="1"/>
</dbReference>
<dbReference type="SUPFAM" id="SSF56784">
    <property type="entry name" value="HAD-like"/>
    <property type="match status" value="1"/>
</dbReference>
<dbReference type="InterPro" id="IPR041492">
    <property type="entry name" value="HAD_2"/>
</dbReference>
<keyword evidence="1" id="KW-0378">Hydrolase</keyword>
<dbReference type="PANTHER" id="PTHR43434:SF1">
    <property type="entry name" value="PHOSPHOGLYCOLATE PHOSPHATASE"/>
    <property type="match status" value="1"/>
</dbReference>
<sequence>MISALILDFDGVILESVAVKTGAFRRLFSFAPKHLDEIIEFHLQNGGMSRFDKFRYIYAHILNEELDDEKFAQLSSRFSALVFDAVVGAPFVKGAYEFLERFHRILPLYIVSATPEPELLEIIRRRSLEGFFRKVYGAPRTKADCIREILETSGAEPKETLFVGDAPNDWQSARETGVRFVARLTHGEPNRFINLAGVEWFVTDLNGLRDYILEAV</sequence>